<dbReference type="Gene3D" id="3.30.565.40">
    <property type="entry name" value="Fervidobacterium nodosum Rt17-B1 like"/>
    <property type="match status" value="1"/>
</dbReference>
<name>A0A9X3C3S6_9MYCO</name>
<dbReference type="InterPro" id="IPR053421">
    <property type="entry name" value="Esterase_Immunogenic_RsiV"/>
</dbReference>
<protein>
    <submittedName>
        <fullName evidence="3">DUF3298 domain-containing protein</fullName>
    </submittedName>
</protein>
<organism evidence="3 4">
    <name type="scientific">Mycobacterium yunnanensis</name>
    <dbReference type="NCBI Taxonomy" id="368477"/>
    <lineage>
        <taxon>Bacteria</taxon>
        <taxon>Bacillati</taxon>
        <taxon>Actinomycetota</taxon>
        <taxon>Actinomycetes</taxon>
        <taxon>Mycobacteriales</taxon>
        <taxon>Mycobacteriaceae</taxon>
        <taxon>Mycobacterium</taxon>
    </lineage>
</organism>
<proteinExistence type="predicted"/>
<feature type="chain" id="PRO_5040981154" evidence="1">
    <location>
        <begin position="27"/>
        <end position="241"/>
    </location>
</feature>
<dbReference type="AlphaFoldDB" id="A0A9X3C3S6"/>
<evidence type="ECO:0000313" key="3">
    <source>
        <dbReference type="EMBL" id="MCV7424883.1"/>
    </source>
</evidence>
<sequence length="241" mass="25763">MRMSSLALAVSAVAVLGWSGTGLALAAPPPAPPPPPPAPTCADLSGVVDANQICQIQATNPGYALHVDYPVDYPDAQAVFDYVQQTRDGFLNVAQMPDLRLMPYELDTTSTQYASAVPPRKTRSVVFKTYQGVGGAHPTTFYKSFSWDLDQRRPITIDTLFKPGSKPFPVILPLVQAEVDKQLGQQVTISPGDGLDPSKYENFAVTDDSLIFFFSQGDVLPEAAGALQVAIPRGPVAAMIA</sequence>
<dbReference type="Pfam" id="PF11738">
    <property type="entry name" value="DUF3298"/>
    <property type="match status" value="1"/>
</dbReference>
<feature type="domain" description="DUF3298" evidence="2">
    <location>
        <begin position="159"/>
        <end position="233"/>
    </location>
</feature>
<evidence type="ECO:0000256" key="1">
    <source>
        <dbReference type="SAM" id="SignalP"/>
    </source>
</evidence>
<feature type="signal peptide" evidence="1">
    <location>
        <begin position="1"/>
        <end position="26"/>
    </location>
</feature>
<dbReference type="InterPro" id="IPR021729">
    <property type="entry name" value="DUF3298"/>
</dbReference>
<comment type="caution">
    <text evidence="3">The sequence shown here is derived from an EMBL/GenBank/DDBJ whole genome shotgun (WGS) entry which is preliminary data.</text>
</comment>
<keyword evidence="4" id="KW-1185">Reference proteome</keyword>
<dbReference type="Proteomes" id="UP001141629">
    <property type="component" value="Unassembled WGS sequence"/>
</dbReference>
<evidence type="ECO:0000259" key="2">
    <source>
        <dbReference type="Pfam" id="PF11738"/>
    </source>
</evidence>
<keyword evidence="1" id="KW-0732">Signal</keyword>
<dbReference type="EMBL" id="JACKVK010000022">
    <property type="protein sequence ID" value="MCV7424883.1"/>
    <property type="molecule type" value="Genomic_DNA"/>
</dbReference>
<gene>
    <name evidence="3" type="ORF">H7K45_30540</name>
</gene>
<dbReference type="RefSeq" id="WP_263999974.1">
    <property type="nucleotide sequence ID" value="NZ_JACKVK010000022.1"/>
</dbReference>
<dbReference type="NCBIfam" id="NF043047">
    <property type="entry name" value="EstaseRv3036c"/>
    <property type="match status" value="1"/>
</dbReference>
<dbReference type="InterPro" id="IPR037126">
    <property type="entry name" value="PdaC/RsiV-like_sf"/>
</dbReference>
<reference evidence="3" key="1">
    <citation type="submission" date="2020-07" db="EMBL/GenBank/DDBJ databases">
        <authorList>
            <person name="Pettersson B.M.F."/>
            <person name="Behra P.R.K."/>
            <person name="Ramesh M."/>
            <person name="Das S."/>
            <person name="Dasgupta S."/>
            <person name="Kirsebom L.A."/>
        </authorList>
    </citation>
    <scope>NUCLEOTIDE SEQUENCE</scope>
    <source>
        <strain evidence="3">DSM 44838</strain>
    </source>
</reference>
<dbReference type="Gene3D" id="3.90.640.20">
    <property type="entry name" value="Heat-shock cognate protein, ATPase"/>
    <property type="match status" value="1"/>
</dbReference>
<accession>A0A9X3C3S6</accession>
<reference evidence="3" key="2">
    <citation type="journal article" date="2022" name="BMC Genomics">
        <title>Comparative genome analysis of mycobacteria focusing on tRNA and non-coding RNA.</title>
        <authorList>
            <person name="Behra P.R.K."/>
            <person name="Pettersson B.M.F."/>
            <person name="Ramesh M."/>
            <person name="Das S."/>
            <person name="Dasgupta S."/>
            <person name="Kirsebom L.A."/>
        </authorList>
    </citation>
    <scope>NUCLEOTIDE SEQUENCE</scope>
    <source>
        <strain evidence="3">DSM 44838</strain>
    </source>
</reference>
<evidence type="ECO:0000313" key="4">
    <source>
        <dbReference type="Proteomes" id="UP001141629"/>
    </source>
</evidence>